<feature type="transmembrane region" description="Helical" evidence="1">
    <location>
        <begin position="298"/>
        <end position="316"/>
    </location>
</feature>
<feature type="transmembrane region" description="Helical" evidence="1">
    <location>
        <begin position="235"/>
        <end position="263"/>
    </location>
</feature>
<feature type="transmembrane region" description="Helical" evidence="1">
    <location>
        <begin position="117"/>
        <end position="139"/>
    </location>
</feature>
<reference evidence="2 3" key="1">
    <citation type="submission" date="2018-11" db="EMBL/GenBank/DDBJ databases">
        <title>Sequencing the genomes of 1000 actinobacteria strains.</title>
        <authorList>
            <person name="Klenk H.-P."/>
        </authorList>
    </citation>
    <scope>NUCLEOTIDE SEQUENCE [LARGE SCALE GENOMIC DNA]</scope>
    <source>
        <strain evidence="2 3">DSM 44254</strain>
    </source>
</reference>
<comment type="caution">
    <text evidence="2">The sequence shown here is derived from an EMBL/GenBank/DDBJ whole genome shotgun (WGS) entry which is preliminary data.</text>
</comment>
<keyword evidence="1" id="KW-1133">Transmembrane helix</keyword>
<dbReference type="EMBL" id="RJKE01000001">
    <property type="protein sequence ID" value="ROO89489.1"/>
    <property type="molecule type" value="Genomic_DNA"/>
</dbReference>
<accession>A0A3N1D7Q3</accession>
<evidence type="ECO:0000313" key="2">
    <source>
        <dbReference type="EMBL" id="ROO89489.1"/>
    </source>
</evidence>
<evidence type="ECO:0000256" key="1">
    <source>
        <dbReference type="SAM" id="Phobius"/>
    </source>
</evidence>
<feature type="transmembrane region" description="Helical" evidence="1">
    <location>
        <begin position="41"/>
        <end position="62"/>
    </location>
</feature>
<keyword evidence="3" id="KW-1185">Reference proteome</keyword>
<sequence length="457" mass="47753">MVFVPRWRYDGALIGLAAAPPRAVPSDLLAAALTALLPGALVQKLILLAIFVLACAGTARLVRDLPPAARVAAAVLYCWNPFVAERLLLGQWALLLGYAGLPWAVDAVRRGGRRATVAALLPAAAGGFMAMIVTLPAVLACGRRRLFTAGAWAVLSLPWVLPALLRGVPADPVGADVFAARADTPFGVAGSLLSLSGVWNAEVVPAGYALPAFAVPRLLLALALTWFGARACRPLAVAAAAGFAVALCEPLAPGLLGALIGFWPGFAVLRDAQQYVAPLALLQAVGMAALVARLREGWAPLAVAAPLLLLPGLLLGGMGRLTAVRYPAEFATAREIMAADRVPGDVLLLPWHAYRSYPWNGGRGSLDPLVRYLPRRVVFNDAVRVGATTVAAEDPRAAALTPLVESAAPLTEPLRAAGFRYVVVDAETDGFGARFPGLVPVLTGPDLTLYKLDPRKG</sequence>
<feature type="transmembrane region" description="Helical" evidence="1">
    <location>
        <begin position="83"/>
        <end position="105"/>
    </location>
</feature>
<feature type="transmembrane region" description="Helical" evidence="1">
    <location>
        <begin position="275"/>
        <end position="292"/>
    </location>
</feature>
<organism evidence="2 3">
    <name type="scientific">Actinocorallia herbida</name>
    <dbReference type="NCBI Taxonomy" id="58109"/>
    <lineage>
        <taxon>Bacteria</taxon>
        <taxon>Bacillati</taxon>
        <taxon>Actinomycetota</taxon>
        <taxon>Actinomycetes</taxon>
        <taxon>Streptosporangiales</taxon>
        <taxon>Thermomonosporaceae</taxon>
        <taxon>Actinocorallia</taxon>
    </lineage>
</organism>
<name>A0A3N1D7Q3_9ACTN</name>
<evidence type="ECO:0008006" key="4">
    <source>
        <dbReference type="Google" id="ProtNLM"/>
    </source>
</evidence>
<feature type="transmembrane region" description="Helical" evidence="1">
    <location>
        <begin position="146"/>
        <end position="165"/>
    </location>
</feature>
<gene>
    <name evidence="2" type="ORF">EDD29_7186</name>
</gene>
<dbReference type="AlphaFoldDB" id="A0A3N1D7Q3"/>
<protein>
    <recommendedName>
        <fullName evidence="4">Glycosyltransferase RgtA/B/C/D-like domain-containing protein</fullName>
    </recommendedName>
</protein>
<dbReference type="Proteomes" id="UP000272400">
    <property type="component" value="Unassembled WGS sequence"/>
</dbReference>
<keyword evidence="1" id="KW-0472">Membrane</keyword>
<keyword evidence="1" id="KW-0812">Transmembrane</keyword>
<proteinExistence type="predicted"/>
<dbReference type="RefSeq" id="WP_211360106.1">
    <property type="nucleotide sequence ID" value="NZ_RJKE01000001.1"/>
</dbReference>
<evidence type="ECO:0000313" key="3">
    <source>
        <dbReference type="Proteomes" id="UP000272400"/>
    </source>
</evidence>
<feature type="transmembrane region" description="Helical" evidence="1">
    <location>
        <begin position="208"/>
        <end position="229"/>
    </location>
</feature>